<evidence type="ECO:0000313" key="2">
    <source>
        <dbReference type="Proteomes" id="UP001457282"/>
    </source>
</evidence>
<dbReference type="EMBL" id="JBEDUW010000007">
    <property type="protein sequence ID" value="KAK9914148.1"/>
    <property type="molecule type" value="Genomic_DNA"/>
</dbReference>
<dbReference type="Proteomes" id="UP001457282">
    <property type="component" value="Unassembled WGS sequence"/>
</dbReference>
<proteinExistence type="predicted"/>
<dbReference type="AlphaFoldDB" id="A0AAW1W3V2"/>
<gene>
    <name evidence="1" type="ORF">M0R45_037942</name>
</gene>
<evidence type="ECO:0000313" key="1">
    <source>
        <dbReference type="EMBL" id="KAK9914148.1"/>
    </source>
</evidence>
<comment type="caution">
    <text evidence="1">The sequence shown here is derived from an EMBL/GenBank/DDBJ whole genome shotgun (WGS) entry which is preliminary data.</text>
</comment>
<sequence>MSSRKREIESPEDCRRVITLISSIGTENFQFKRDLVIPMQVYIHTLQTTEAPNHCGSFRRMHDLARTLARAEYACGSMPV</sequence>
<keyword evidence="2" id="KW-1185">Reference proteome</keyword>
<name>A0AAW1W3V2_RUBAR</name>
<organism evidence="1 2">
    <name type="scientific">Rubus argutus</name>
    <name type="common">Southern blackberry</name>
    <dbReference type="NCBI Taxonomy" id="59490"/>
    <lineage>
        <taxon>Eukaryota</taxon>
        <taxon>Viridiplantae</taxon>
        <taxon>Streptophyta</taxon>
        <taxon>Embryophyta</taxon>
        <taxon>Tracheophyta</taxon>
        <taxon>Spermatophyta</taxon>
        <taxon>Magnoliopsida</taxon>
        <taxon>eudicotyledons</taxon>
        <taxon>Gunneridae</taxon>
        <taxon>Pentapetalae</taxon>
        <taxon>rosids</taxon>
        <taxon>fabids</taxon>
        <taxon>Rosales</taxon>
        <taxon>Rosaceae</taxon>
        <taxon>Rosoideae</taxon>
        <taxon>Rosoideae incertae sedis</taxon>
        <taxon>Rubus</taxon>
    </lineage>
</organism>
<accession>A0AAW1W3V2</accession>
<protein>
    <submittedName>
        <fullName evidence="1">Uncharacterized protein</fullName>
    </submittedName>
</protein>
<reference evidence="1 2" key="1">
    <citation type="journal article" date="2023" name="G3 (Bethesda)">
        <title>A chromosome-length genome assembly and annotation of blackberry (Rubus argutus, cv. 'Hillquist').</title>
        <authorList>
            <person name="Bruna T."/>
            <person name="Aryal R."/>
            <person name="Dudchenko O."/>
            <person name="Sargent D.J."/>
            <person name="Mead D."/>
            <person name="Buti M."/>
            <person name="Cavallini A."/>
            <person name="Hytonen T."/>
            <person name="Andres J."/>
            <person name="Pham M."/>
            <person name="Weisz D."/>
            <person name="Mascagni F."/>
            <person name="Usai G."/>
            <person name="Natali L."/>
            <person name="Bassil N."/>
            <person name="Fernandez G.E."/>
            <person name="Lomsadze A."/>
            <person name="Armour M."/>
            <person name="Olukolu B."/>
            <person name="Poorten T."/>
            <person name="Britton C."/>
            <person name="Davik J."/>
            <person name="Ashrafi H."/>
            <person name="Aiden E.L."/>
            <person name="Borodovsky M."/>
            <person name="Worthington M."/>
        </authorList>
    </citation>
    <scope>NUCLEOTIDE SEQUENCE [LARGE SCALE GENOMIC DNA]</scope>
    <source>
        <strain evidence="1">PI 553951</strain>
    </source>
</reference>